<evidence type="ECO:0000313" key="3">
    <source>
        <dbReference type="Proteomes" id="UP000321485"/>
    </source>
</evidence>
<dbReference type="GeneID" id="51110446"/>
<evidence type="ECO:0000256" key="1">
    <source>
        <dbReference type="SAM" id="SignalP"/>
    </source>
</evidence>
<evidence type="ECO:0000313" key="2">
    <source>
        <dbReference type="EMBL" id="TWG39504.1"/>
    </source>
</evidence>
<feature type="chain" id="PRO_5022056941" description="SH3 domain-containing protein" evidence="1">
    <location>
        <begin position="30"/>
        <end position="458"/>
    </location>
</feature>
<accession>A0A561XTR1</accession>
<feature type="signal peptide" evidence="1">
    <location>
        <begin position="1"/>
        <end position="29"/>
    </location>
</feature>
<sequence length="458" mass="50015">MKTLVHATRPRHWTMAALLGVALVGPANAQTPAVAPAKQRYVQGSWVNLRDAAQSQARIVAQVPANTVLQQLSERDGWCTVLYAGDARLGPPLPEPLQAHVACNLLADQPLTLAQAGKDAARAFWVAPSANRMRAYGNALPRPAALQLPALAQSHTPRMPVQYPLRPEWEAAKKLMRGGVLLRPEQEIDRGRPVNPLDNLKLATRAADHSPAVAPLASAPTLPAIAPSYFRSHTSVALLHETEADGIAAVAGSRIAVEPTAVPYGNFNRHSGPEIEFVTGFWDVGGADLAFAPALTLYAITHQGLVGARTMGRRYWDISNADHYCGGHYPGKGFDDPRNDETTAVRGYAKVSESADVLVRLVVPGRLPPDAVKVRSRRYATSWMMPADPPYRPQPERKKTAVTVHEIDLDRDGVADILRIDTPSPGGMSFEPIFEWRWYLNINGQWFPAGYWVDQECT</sequence>
<reference evidence="2 3" key="1">
    <citation type="journal article" date="2015" name="Stand. Genomic Sci.">
        <title>Genomic Encyclopedia of Bacterial and Archaeal Type Strains, Phase III: the genomes of soil and plant-associated and newly described type strains.</title>
        <authorList>
            <person name="Whitman W.B."/>
            <person name="Woyke T."/>
            <person name="Klenk H.P."/>
            <person name="Zhou Y."/>
            <person name="Lilburn T.G."/>
            <person name="Beck B.J."/>
            <person name="De Vos P."/>
            <person name="Vandamme P."/>
            <person name="Eisen J.A."/>
            <person name="Garrity G."/>
            <person name="Hugenholtz P."/>
            <person name="Kyrpides N.C."/>
        </authorList>
    </citation>
    <scope>NUCLEOTIDE SEQUENCE [LARGE SCALE GENOMIC DNA]</scope>
    <source>
        <strain evidence="2 3">DSM 64</strain>
    </source>
</reference>
<proteinExistence type="predicted"/>
<dbReference type="AlphaFoldDB" id="A0A561XTR1"/>
<dbReference type="EMBL" id="VJWE01000011">
    <property type="protein sequence ID" value="TWG39504.1"/>
    <property type="molecule type" value="Genomic_DNA"/>
</dbReference>
<gene>
    <name evidence="2" type="ORF">ATF69_1376</name>
</gene>
<dbReference type="Proteomes" id="UP000321485">
    <property type="component" value="Unassembled WGS sequence"/>
</dbReference>
<keyword evidence="1" id="KW-0732">Signal</keyword>
<dbReference type="RefSeq" id="WP_244303668.1">
    <property type="nucleotide sequence ID" value="NZ_VJWE01000011.1"/>
</dbReference>
<protein>
    <recommendedName>
        <fullName evidence="4">SH3 domain-containing protein</fullName>
    </recommendedName>
</protein>
<name>A0A561XTR1_ACIDE</name>
<organism evidence="2 3">
    <name type="scientific">Acidovorax delafieldii</name>
    <name type="common">Pseudomonas delafieldii</name>
    <dbReference type="NCBI Taxonomy" id="47920"/>
    <lineage>
        <taxon>Bacteria</taxon>
        <taxon>Pseudomonadati</taxon>
        <taxon>Pseudomonadota</taxon>
        <taxon>Betaproteobacteria</taxon>
        <taxon>Burkholderiales</taxon>
        <taxon>Comamonadaceae</taxon>
        <taxon>Acidovorax</taxon>
    </lineage>
</organism>
<dbReference type="Gene3D" id="2.30.30.40">
    <property type="entry name" value="SH3 Domains"/>
    <property type="match status" value="1"/>
</dbReference>
<comment type="caution">
    <text evidence="2">The sequence shown here is derived from an EMBL/GenBank/DDBJ whole genome shotgun (WGS) entry which is preliminary data.</text>
</comment>
<evidence type="ECO:0008006" key="4">
    <source>
        <dbReference type="Google" id="ProtNLM"/>
    </source>
</evidence>